<keyword evidence="1" id="KW-0812">Transmembrane</keyword>
<reference evidence="2" key="2">
    <citation type="submission" date="2025-09" db="UniProtKB">
        <authorList>
            <consortium name="Ensembl"/>
        </authorList>
    </citation>
    <scope>IDENTIFICATION</scope>
</reference>
<keyword evidence="1" id="KW-0472">Membrane</keyword>
<reference evidence="2" key="1">
    <citation type="submission" date="2025-08" db="UniProtKB">
        <authorList>
            <consortium name="Ensembl"/>
        </authorList>
    </citation>
    <scope>IDENTIFICATION</scope>
</reference>
<evidence type="ECO:0000313" key="2">
    <source>
        <dbReference type="Ensembl" id="ENSANAP00000002066.1"/>
    </source>
</evidence>
<feature type="transmembrane region" description="Helical" evidence="1">
    <location>
        <begin position="18"/>
        <end position="38"/>
    </location>
</feature>
<dbReference type="AlphaFoldDB" id="A0A2K5C037"/>
<proteinExistence type="predicted"/>
<keyword evidence="1" id="KW-1133">Transmembrane helix</keyword>
<keyword evidence="3" id="KW-1185">Reference proteome</keyword>
<accession>A0A2K5C037</accession>
<dbReference type="OMA" id="HNIAGYR"/>
<sequence length="121" mass="13650">MIQSGWSTTLSIFLVRNFLLLIGTAGSCMLQLSTFPLFGSAFSKKGYSSPCRVSIKVSGFFFPNCGPEELKSVNINREHIYHSSIVNYRLWYLCASGKPRDITGYRISGLGFKERRKPLEK</sequence>
<organism evidence="2 3">
    <name type="scientific">Aotus nancymaae</name>
    <name type="common">Ma's night monkey</name>
    <dbReference type="NCBI Taxonomy" id="37293"/>
    <lineage>
        <taxon>Eukaryota</taxon>
        <taxon>Metazoa</taxon>
        <taxon>Chordata</taxon>
        <taxon>Craniata</taxon>
        <taxon>Vertebrata</taxon>
        <taxon>Euteleostomi</taxon>
        <taxon>Mammalia</taxon>
        <taxon>Eutheria</taxon>
        <taxon>Euarchontoglires</taxon>
        <taxon>Primates</taxon>
        <taxon>Haplorrhini</taxon>
        <taxon>Platyrrhini</taxon>
        <taxon>Aotidae</taxon>
        <taxon>Aotus</taxon>
    </lineage>
</organism>
<evidence type="ECO:0000256" key="1">
    <source>
        <dbReference type="SAM" id="Phobius"/>
    </source>
</evidence>
<name>A0A2K5C037_AOTNA</name>
<dbReference type="GeneTree" id="ENSGT00910000147073"/>
<protein>
    <submittedName>
        <fullName evidence="2">Uncharacterized protein</fullName>
    </submittedName>
</protein>
<dbReference type="Ensembl" id="ENSANAT00000017704.1">
    <property type="protein sequence ID" value="ENSANAP00000002066.1"/>
    <property type="gene ID" value="ENSANAG00000016925.1"/>
</dbReference>
<dbReference type="Proteomes" id="UP000233020">
    <property type="component" value="Unplaced"/>
</dbReference>
<evidence type="ECO:0000313" key="3">
    <source>
        <dbReference type="Proteomes" id="UP000233020"/>
    </source>
</evidence>